<evidence type="ECO:0000313" key="2">
    <source>
        <dbReference type="EMBL" id="GFH24166.1"/>
    </source>
</evidence>
<dbReference type="AlphaFoldDB" id="A0A699ZZA9"/>
<sequence>MELGMALCQGGVKDVAEARDRRADILAAIKDNERELSKFKAEIASNEEARRDIQARIDRLITNNHNVAFLNLMSTFRLQVGRQEGQVGQQAVRLEELKFQMAVRDQVIGEQREVISNLWRIIDKSGLGKQRVIDIARSEGIIMDGLLMPLQAVRLEELKFQMAVRDQVIGEQREVISNLWRIIDKSGLGKQRVIDIARSEGIIMDGLLMPLQQQQ</sequence>
<accession>A0A699ZZA9</accession>
<dbReference type="Proteomes" id="UP000485058">
    <property type="component" value="Unassembled WGS sequence"/>
</dbReference>
<keyword evidence="1" id="KW-0175">Coiled coil</keyword>
<comment type="caution">
    <text evidence="2">The sequence shown here is derived from an EMBL/GenBank/DDBJ whole genome shotgun (WGS) entry which is preliminary data.</text>
</comment>
<gene>
    <name evidence="2" type="ORF">HaLaN_21904</name>
</gene>
<keyword evidence="3" id="KW-1185">Reference proteome</keyword>
<reference evidence="2 3" key="1">
    <citation type="submission" date="2020-02" db="EMBL/GenBank/DDBJ databases">
        <title>Draft genome sequence of Haematococcus lacustris strain NIES-144.</title>
        <authorList>
            <person name="Morimoto D."/>
            <person name="Nakagawa S."/>
            <person name="Yoshida T."/>
            <person name="Sawayama S."/>
        </authorList>
    </citation>
    <scope>NUCLEOTIDE SEQUENCE [LARGE SCALE GENOMIC DNA]</scope>
    <source>
        <strain evidence="2 3">NIES-144</strain>
    </source>
</reference>
<evidence type="ECO:0000256" key="1">
    <source>
        <dbReference type="SAM" id="Coils"/>
    </source>
</evidence>
<feature type="coiled-coil region" evidence="1">
    <location>
        <begin position="15"/>
        <end position="49"/>
    </location>
</feature>
<name>A0A699ZZA9_HAELA</name>
<organism evidence="2 3">
    <name type="scientific">Haematococcus lacustris</name>
    <name type="common">Green alga</name>
    <name type="synonym">Haematococcus pluvialis</name>
    <dbReference type="NCBI Taxonomy" id="44745"/>
    <lineage>
        <taxon>Eukaryota</taxon>
        <taxon>Viridiplantae</taxon>
        <taxon>Chlorophyta</taxon>
        <taxon>core chlorophytes</taxon>
        <taxon>Chlorophyceae</taxon>
        <taxon>CS clade</taxon>
        <taxon>Chlamydomonadales</taxon>
        <taxon>Haematococcaceae</taxon>
        <taxon>Haematococcus</taxon>
    </lineage>
</organism>
<proteinExistence type="predicted"/>
<evidence type="ECO:0000313" key="3">
    <source>
        <dbReference type="Proteomes" id="UP000485058"/>
    </source>
</evidence>
<dbReference type="EMBL" id="BLLF01002461">
    <property type="protein sequence ID" value="GFH24166.1"/>
    <property type="molecule type" value="Genomic_DNA"/>
</dbReference>
<protein>
    <submittedName>
        <fullName evidence="2">Kinesin motor domain-containing protein</fullName>
    </submittedName>
</protein>